<accession>A0ABQ1H5Y7</accession>
<protein>
    <submittedName>
        <fullName evidence="1">Uncharacterized protein</fullName>
    </submittedName>
</protein>
<dbReference type="EMBL" id="BMEX01000036">
    <property type="protein sequence ID" value="GGA58924.1"/>
    <property type="molecule type" value="Genomic_DNA"/>
</dbReference>
<comment type="caution">
    <text evidence="1">The sequence shown here is derived from an EMBL/GenBank/DDBJ whole genome shotgun (WGS) entry which is preliminary data.</text>
</comment>
<name>A0ABQ1H5Y7_9BACL</name>
<gene>
    <name evidence="1" type="ORF">GCM10007416_35130</name>
</gene>
<dbReference type="Proteomes" id="UP000617979">
    <property type="component" value="Unassembled WGS sequence"/>
</dbReference>
<evidence type="ECO:0000313" key="2">
    <source>
        <dbReference type="Proteomes" id="UP000617979"/>
    </source>
</evidence>
<evidence type="ECO:0000313" key="1">
    <source>
        <dbReference type="EMBL" id="GGA58924.1"/>
    </source>
</evidence>
<proteinExistence type="predicted"/>
<keyword evidence="2" id="KW-1185">Reference proteome</keyword>
<organism evidence="1 2">
    <name type="scientific">Kroppenstedtia guangzhouensis</name>
    <dbReference type="NCBI Taxonomy" id="1274356"/>
    <lineage>
        <taxon>Bacteria</taxon>
        <taxon>Bacillati</taxon>
        <taxon>Bacillota</taxon>
        <taxon>Bacilli</taxon>
        <taxon>Bacillales</taxon>
        <taxon>Thermoactinomycetaceae</taxon>
        <taxon>Kroppenstedtia</taxon>
    </lineage>
</organism>
<sequence>MKKETFDRKQLADRIRMELEKLNHEEKPTVEDVLKCWKFEHPFEAYPEVVEVAVRGIREFSYYDYGQHMYYVNIPDVTVDQLAAVNALGVEIMNGVLNIGEGAYVHWLMDEKQGSPEEKAIHSAFTAERYNSLEDFEEERDALIQKRLEEMKEEFEEEDFKEFRARLDQVSEDGLIRLSGNRAAFLTPGLVEAIGEADL</sequence>
<reference evidence="2" key="1">
    <citation type="journal article" date="2019" name="Int. J. Syst. Evol. Microbiol.">
        <title>The Global Catalogue of Microorganisms (GCM) 10K type strain sequencing project: providing services to taxonomists for standard genome sequencing and annotation.</title>
        <authorList>
            <consortium name="The Broad Institute Genomics Platform"/>
            <consortium name="The Broad Institute Genome Sequencing Center for Infectious Disease"/>
            <person name="Wu L."/>
            <person name="Ma J."/>
        </authorList>
    </citation>
    <scope>NUCLEOTIDE SEQUENCE [LARGE SCALE GENOMIC DNA]</scope>
    <source>
        <strain evidence="2">CGMCC 1.12404</strain>
    </source>
</reference>
<dbReference type="RefSeq" id="WP_188433805.1">
    <property type="nucleotide sequence ID" value="NZ_BMEX01000036.1"/>
</dbReference>